<dbReference type="PROSITE" id="PS51543">
    <property type="entry name" value="FYRC"/>
    <property type="match status" value="1"/>
</dbReference>
<evidence type="ECO:0000256" key="3">
    <source>
        <dbReference type="SAM" id="Coils"/>
    </source>
</evidence>
<dbReference type="EMBL" id="JANBUY010000055">
    <property type="protein sequence ID" value="KAJ2865631.1"/>
    <property type="molecule type" value="Genomic_DNA"/>
</dbReference>
<evidence type="ECO:0008006" key="7">
    <source>
        <dbReference type="Google" id="ProtNLM"/>
    </source>
</evidence>
<keyword evidence="6" id="KW-1185">Reference proteome</keyword>
<dbReference type="Proteomes" id="UP001140074">
    <property type="component" value="Unassembled WGS sequence"/>
</dbReference>
<feature type="coiled-coil region" evidence="3">
    <location>
        <begin position="1"/>
        <end position="49"/>
    </location>
</feature>
<keyword evidence="2" id="KW-0539">Nucleus</keyword>
<evidence type="ECO:0000256" key="2">
    <source>
        <dbReference type="ARBA" id="ARBA00023242"/>
    </source>
</evidence>
<dbReference type="PANTHER" id="PTHR22715:SF0">
    <property type="entry name" value="TRANSFORMING GROWTH FACTOR BETA REGULATOR 1"/>
    <property type="match status" value="1"/>
</dbReference>
<name>A0A9W8ITL3_9FUNG</name>
<evidence type="ECO:0000256" key="4">
    <source>
        <dbReference type="SAM" id="MobiDB-lite"/>
    </source>
</evidence>
<reference evidence="5" key="1">
    <citation type="submission" date="2022-07" db="EMBL/GenBank/DDBJ databases">
        <title>Phylogenomic reconstructions and comparative analyses of Kickxellomycotina fungi.</title>
        <authorList>
            <person name="Reynolds N.K."/>
            <person name="Stajich J.E."/>
            <person name="Barry K."/>
            <person name="Grigoriev I.V."/>
            <person name="Crous P."/>
            <person name="Smith M.E."/>
        </authorList>
    </citation>
    <scope>NUCLEOTIDE SEQUENCE</scope>
    <source>
        <strain evidence="5">RSA 476</strain>
    </source>
</reference>
<feature type="region of interest" description="Disordered" evidence="4">
    <location>
        <begin position="108"/>
        <end position="128"/>
    </location>
</feature>
<evidence type="ECO:0000256" key="1">
    <source>
        <dbReference type="ARBA" id="ARBA00004123"/>
    </source>
</evidence>
<dbReference type="PROSITE" id="PS51542">
    <property type="entry name" value="FYRN"/>
    <property type="match status" value="1"/>
</dbReference>
<sequence>MSSYREQARDLTTKVKAALERREGLDKNYRDIRAKMQMARAENNQLLDMLSEAYPEVDADFSSDSSDNEDSVLNSSVGGELTEALVRRKRDSLQGSLAAHDSANHITKRRRCLGKRDNRAEPKQVESLQRDSHGSLIFPVVIGKGQDEVQIHALGRVVWDRDAYHTSRYIWTVGFKSTRMCPSLLANNTRCQYSSEILDGGDAPVFQVTAEDMPESPFRALSSSGAWKQILDQLTAKGVGVKTHASGPQMYGLIHLGVTKAIQELDNADKCQKYIRQLWVEEGAAESSPDATDDDNPHRASSLANSSVDAEPEASLRRLSVLDSTTAAAATNGSLTSHPN</sequence>
<dbReference type="InterPro" id="IPR040092">
    <property type="entry name" value="TBRG1"/>
</dbReference>
<gene>
    <name evidence="5" type="ORF">GGH94_002075</name>
</gene>
<evidence type="ECO:0000313" key="5">
    <source>
        <dbReference type="EMBL" id="KAJ2865631.1"/>
    </source>
</evidence>
<dbReference type="SMART" id="SM00541">
    <property type="entry name" value="FYRN"/>
    <property type="match status" value="1"/>
</dbReference>
<dbReference type="PANTHER" id="PTHR22715">
    <property type="entry name" value="TRANSFORMING GROWTH FACTOR BETA REGULATED GENE 1"/>
    <property type="match status" value="1"/>
</dbReference>
<dbReference type="GO" id="GO:0005634">
    <property type="term" value="C:nucleus"/>
    <property type="evidence" value="ECO:0007669"/>
    <property type="project" value="UniProtKB-SubCell"/>
</dbReference>
<dbReference type="AlphaFoldDB" id="A0A9W8ITL3"/>
<evidence type="ECO:0000313" key="6">
    <source>
        <dbReference type="Proteomes" id="UP001140074"/>
    </source>
</evidence>
<feature type="compositionally biased region" description="Polar residues" evidence="4">
    <location>
        <begin position="322"/>
        <end position="340"/>
    </location>
</feature>
<dbReference type="InterPro" id="IPR003888">
    <property type="entry name" value="FYrich_N"/>
</dbReference>
<dbReference type="InterPro" id="IPR003889">
    <property type="entry name" value="FYrich_C"/>
</dbReference>
<dbReference type="Gene3D" id="3.30.160.360">
    <property type="match status" value="1"/>
</dbReference>
<organism evidence="5 6">
    <name type="scientific">Coemansia aciculifera</name>
    <dbReference type="NCBI Taxonomy" id="417176"/>
    <lineage>
        <taxon>Eukaryota</taxon>
        <taxon>Fungi</taxon>
        <taxon>Fungi incertae sedis</taxon>
        <taxon>Zoopagomycota</taxon>
        <taxon>Kickxellomycotina</taxon>
        <taxon>Kickxellomycetes</taxon>
        <taxon>Kickxellales</taxon>
        <taxon>Kickxellaceae</taxon>
        <taxon>Coemansia</taxon>
    </lineage>
</organism>
<feature type="compositionally biased region" description="Basic and acidic residues" evidence="4">
    <location>
        <begin position="114"/>
        <end position="128"/>
    </location>
</feature>
<keyword evidence="3" id="KW-0175">Coiled coil</keyword>
<dbReference type="Pfam" id="PF05964">
    <property type="entry name" value="FYRN"/>
    <property type="match status" value="1"/>
</dbReference>
<feature type="region of interest" description="Disordered" evidence="4">
    <location>
        <begin position="285"/>
        <end position="340"/>
    </location>
</feature>
<comment type="subcellular location">
    <subcellularLocation>
        <location evidence="1">Nucleus</location>
    </subcellularLocation>
</comment>
<proteinExistence type="predicted"/>
<dbReference type="Pfam" id="PF05965">
    <property type="entry name" value="FYRC"/>
    <property type="match status" value="1"/>
</dbReference>
<dbReference type="GO" id="GO:0051726">
    <property type="term" value="P:regulation of cell cycle"/>
    <property type="evidence" value="ECO:0007669"/>
    <property type="project" value="TreeGrafter"/>
</dbReference>
<comment type="caution">
    <text evidence="5">The sequence shown here is derived from an EMBL/GenBank/DDBJ whole genome shotgun (WGS) entry which is preliminary data.</text>
</comment>
<protein>
    <recommendedName>
        <fullName evidence="7">FYR N-terminal domain-containing protein</fullName>
    </recommendedName>
</protein>
<accession>A0A9W8ITL3</accession>